<organism evidence="8 9">
    <name type="scientific">Rhizobium daejeonense</name>
    <dbReference type="NCBI Taxonomy" id="240521"/>
    <lineage>
        <taxon>Bacteria</taxon>
        <taxon>Pseudomonadati</taxon>
        <taxon>Pseudomonadota</taxon>
        <taxon>Alphaproteobacteria</taxon>
        <taxon>Hyphomicrobiales</taxon>
        <taxon>Rhizobiaceae</taxon>
        <taxon>Rhizobium/Agrobacterium group</taxon>
        <taxon>Rhizobium</taxon>
    </lineage>
</organism>
<dbReference type="Proteomes" id="UP000477849">
    <property type="component" value="Unassembled WGS sequence"/>
</dbReference>
<comment type="subcellular location">
    <subcellularLocation>
        <location evidence="1">Membrane</location>
        <topology evidence="1">Multi-pass membrane protein</topology>
    </subcellularLocation>
</comment>
<feature type="transmembrane region" description="Helical" evidence="6">
    <location>
        <begin position="251"/>
        <end position="271"/>
    </location>
</feature>
<reference evidence="8 9" key="1">
    <citation type="submission" date="2020-02" db="EMBL/GenBank/DDBJ databases">
        <title>Genome sequence of the type strain CCBAU10050 of Rhizobium daejeonense.</title>
        <authorList>
            <person name="Gao J."/>
            <person name="Sun J."/>
        </authorList>
    </citation>
    <scope>NUCLEOTIDE SEQUENCE [LARGE SCALE GENOMIC DNA]</scope>
    <source>
        <strain evidence="8 9">CCBAU10050</strain>
    </source>
</reference>
<dbReference type="InterPro" id="IPR000620">
    <property type="entry name" value="EamA_dom"/>
</dbReference>
<feature type="transmembrane region" description="Helical" evidence="6">
    <location>
        <begin position="7"/>
        <end position="25"/>
    </location>
</feature>
<evidence type="ECO:0000256" key="6">
    <source>
        <dbReference type="SAM" id="Phobius"/>
    </source>
</evidence>
<evidence type="ECO:0000256" key="4">
    <source>
        <dbReference type="ARBA" id="ARBA00022989"/>
    </source>
</evidence>
<evidence type="ECO:0000256" key="3">
    <source>
        <dbReference type="ARBA" id="ARBA00022692"/>
    </source>
</evidence>
<evidence type="ECO:0000256" key="1">
    <source>
        <dbReference type="ARBA" id="ARBA00004141"/>
    </source>
</evidence>
<evidence type="ECO:0000259" key="7">
    <source>
        <dbReference type="Pfam" id="PF00892"/>
    </source>
</evidence>
<keyword evidence="5 6" id="KW-0472">Membrane</keyword>
<dbReference type="PANTHER" id="PTHR32322:SF2">
    <property type="entry name" value="EAMA DOMAIN-CONTAINING PROTEIN"/>
    <property type="match status" value="1"/>
</dbReference>
<gene>
    <name evidence="8" type="ORF">G6N76_01400</name>
</gene>
<evidence type="ECO:0000313" key="9">
    <source>
        <dbReference type="Proteomes" id="UP000477849"/>
    </source>
</evidence>
<dbReference type="SUPFAM" id="SSF103481">
    <property type="entry name" value="Multidrug resistance efflux transporter EmrE"/>
    <property type="match status" value="2"/>
</dbReference>
<dbReference type="RefSeq" id="WP_163900662.1">
    <property type="nucleotide sequence ID" value="NZ_CP048427.1"/>
</dbReference>
<dbReference type="InterPro" id="IPR050638">
    <property type="entry name" value="AA-Vitamin_Transporters"/>
</dbReference>
<evidence type="ECO:0000256" key="2">
    <source>
        <dbReference type="ARBA" id="ARBA00007362"/>
    </source>
</evidence>
<feature type="transmembrane region" description="Helical" evidence="6">
    <location>
        <begin position="201"/>
        <end position="220"/>
    </location>
</feature>
<feature type="transmembrane region" description="Helical" evidence="6">
    <location>
        <begin position="60"/>
        <end position="80"/>
    </location>
</feature>
<dbReference type="Pfam" id="PF00892">
    <property type="entry name" value="EamA"/>
    <property type="match status" value="2"/>
</dbReference>
<evidence type="ECO:0000313" key="8">
    <source>
        <dbReference type="EMBL" id="NGO62313.1"/>
    </source>
</evidence>
<accession>A0A6M1RTZ5</accession>
<feature type="transmembrane region" description="Helical" evidence="6">
    <location>
        <begin position="31"/>
        <end position="48"/>
    </location>
</feature>
<feature type="domain" description="EamA" evidence="7">
    <location>
        <begin position="5"/>
        <end position="129"/>
    </location>
</feature>
<comment type="similarity">
    <text evidence="2">Belongs to the EamA transporter family.</text>
</comment>
<dbReference type="AlphaFoldDB" id="A0A6M1RTZ5"/>
<protein>
    <submittedName>
        <fullName evidence="8">EamA family transporter</fullName>
    </submittedName>
</protein>
<keyword evidence="4 6" id="KW-1133">Transmembrane helix</keyword>
<feature type="transmembrane region" description="Helical" evidence="6">
    <location>
        <begin position="86"/>
        <end position="106"/>
    </location>
</feature>
<proteinExistence type="inferred from homology"/>
<dbReference type="InterPro" id="IPR037185">
    <property type="entry name" value="EmrE-like"/>
</dbReference>
<feature type="transmembrane region" description="Helical" evidence="6">
    <location>
        <begin position="111"/>
        <end position="130"/>
    </location>
</feature>
<sequence>MYPKLSAALATILWGFTYIITTTMLPPNPMFIAAVRAIGGALPLLLIARELPPREWWGKIVILGTLNSGLFFGLLFIAAICLPGGVAATFQALGPLFMVLLAWPLLGAIPAIAKVSAVFVGAVGVAMVVLKSNAAIDPIGVAAALGSALSVALGGILVHKWGRPRSLLGFTAWQLLVAGIELSLVTAVVSDVPARLSALNVVGFVILALFVTALAFALWFRAIQGAGAANVAPFFLLTPITAFVLDAVFRGFVPNTVQIVGVVLVIGSLLYSQHVDRRGFRPAHHVHPTKKN</sequence>
<keyword evidence="9" id="KW-1185">Reference proteome</keyword>
<feature type="transmembrane region" description="Helical" evidence="6">
    <location>
        <begin position="170"/>
        <end position="189"/>
    </location>
</feature>
<feature type="transmembrane region" description="Helical" evidence="6">
    <location>
        <begin position="136"/>
        <end position="158"/>
    </location>
</feature>
<dbReference type="EMBL" id="JAAKZH010000001">
    <property type="protein sequence ID" value="NGO62313.1"/>
    <property type="molecule type" value="Genomic_DNA"/>
</dbReference>
<dbReference type="PANTHER" id="PTHR32322">
    <property type="entry name" value="INNER MEMBRANE TRANSPORTER"/>
    <property type="match status" value="1"/>
</dbReference>
<comment type="caution">
    <text evidence="8">The sequence shown here is derived from an EMBL/GenBank/DDBJ whole genome shotgun (WGS) entry which is preliminary data.</text>
</comment>
<feature type="domain" description="EamA" evidence="7">
    <location>
        <begin position="139"/>
        <end position="270"/>
    </location>
</feature>
<evidence type="ECO:0000256" key="5">
    <source>
        <dbReference type="ARBA" id="ARBA00023136"/>
    </source>
</evidence>
<dbReference type="GO" id="GO:0016020">
    <property type="term" value="C:membrane"/>
    <property type="evidence" value="ECO:0007669"/>
    <property type="project" value="UniProtKB-SubCell"/>
</dbReference>
<keyword evidence="3 6" id="KW-0812">Transmembrane</keyword>
<feature type="transmembrane region" description="Helical" evidence="6">
    <location>
        <begin position="227"/>
        <end position="245"/>
    </location>
</feature>
<name>A0A6M1RTZ5_9HYPH</name>